<dbReference type="Gene3D" id="3.40.50.2300">
    <property type="match status" value="1"/>
</dbReference>
<evidence type="ECO:0000256" key="7">
    <source>
        <dbReference type="ARBA" id="ARBA00022741"/>
    </source>
</evidence>
<evidence type="ECO:0000256" key="4">
    <source>
        <dbReference type="ARBA" id="ARBA00022553"/>
    </source>
</evidence>
<keyword evidence="6 15" id="KW-0812">Transmembrane</keyword>
<dbReference type="AlphaFoldDB" id="A0A258FBB4"/>
<dbReference type="PANTHER" id="PTHR45339:SF1">
    <property type="entry name" value="HYBRID SIGNAL TRANSDUCTION HISTIDINE KINASE J"/>
    <property type="match status" value="1"/>
</dbReference>
<name>A0A258FBB4_9CAUL</name>
<dbReference type="CDD" id="cd17546">
    <property type="entry name" value="REC_hyHK_CKI1_RcsC-like"/>
    <property type="match status" value="1"/>
</dbReference>
<evidence type="ECO:0000256" key="6">
    <source>
        <dbReference type="ARBA" id="ARBA00022692"/>
    </source>
</evidence>
<dbReference type="CDD" id="cd00082">
    <property type="entry name" value="HisKA"/>
    <property type="match status" value="1"/>
</dbReference>
<dbReference type="SUPFAM" id="SSF52172">
    <property type="entry name" value="CheY-like"/>
    <property type="match status" value="1"/>
</dbReference>
<keyword evidence="4 13" id="KW-0597">Phosphoprotein</keyword>
<evidence type="ECO:0000256" key="9">
    <source>
        <dbReference type="ARBA" id="ARBA00022840"/>
    </source>
</evidence>
<keyword evidence="7" id="KW-0547">Nucleotide-binding</keyword>
<dbReference type="InterPro" id="IPR036890">
    <property type="entry name" value="HATPase_C_sf"/>
</dbReference>
<comment type="subcellular location">
    <subcellularLocation>
        <location evidence="2">Membrane</location>
    </subcellularLocation>
</comment>
<dbReference type="GO" id="GO:0016020">
    <property type="term" value="C:membrane"/>
    <property type="evidence" value="ECO:0007669"/>
    <property type="project" value="UniProtKB-SubCell"/>
</dbReference>
<dbReference type="SUPFAM" id="SSF55874">
    <property type="entry name" value="ATPase domain of HSP90 chaperone/DNA topoisomerase II/histidine kinase"/>
    <property type="match status" value="1"/>
</dbReference>
<dbReference type="CDD" id="cd16922">
    <property type="entry name" value="HATPase_EvgS-ArcB-TorS-like"/>
    <property type="match status" value="1"/>
</dbReference>
<evidence type="ECO:0000313" key="19">
    <source>
        <dbReference type="Proteomes" id="UP000215595"/>
    </source>
</evidence>
<dbReference type="SUPFAM" id="SSF47384">
    <property type="entry name" value="Homodimeric domain of signal transducing histidine kinase"/>
    <property type="match status" value="1"/>
</dbReference>
<evidence type="ECO:0000259" key="16">
    <source>
        <dbReference type="PROSITE" id="PS50109"/>
    </source>
</evidence>
<keyword evidence="8" id="KW-0418">Kinase</keyword>
<dbReference type="InterPro" id="IPR007892">
    <property type="entry name" value="CHASE4"/>
</dbReference>
<dbReference type="PRINTS" id="PR00344">
    <property type="entry name" value="BCTRLSENSOR"/>
</dbReference>
<accession>A0A258FBB4</accession>
<dbReference type="InterPro" id="IPR003594">
    <property type="entry name" value="HATPase_dom"/>
</dbReference>
<organism evidence="18 19">
    <name type="scientific">Brevundimonas subvibrioides</name>
    <dbReference type="NCBI Taxonomy" id="74313"/>
    <lineage>
        <taxon>Bacteria</taxon>
        <taxon>Pseudomonadati</taxon>
        <taxon>Pseudomonadota</taxon>
        <taxon>Alphaproteobacteria</taxon>
        <taxon>Caulobacterales</taxon>
        <taxon>Caulobacteraceae</taxon>
        <taxon>Brevundimonas</taxon>
    </lineage>
</organism>
<feature type="modified residue" description="4-aspartylphosphate" evidence="13">
    <location>
        <position position="623"/>
    </location>
</feature>
<dbReference type="InterPro" id="IPR003661">
    <property type="entry name" value="HisK_dim/P_dom"/>
</dbReference>
<dbReference type="InterPro" id="IPR004358">
    <property type="entry name" value="Sig_transdc_His_kin-like_C"/>
</dbReference>
<sequence length="699" mass="74880">MHYILNFARHRSLMSHHSAFNRKRLRRILALLAAAALMLMIVVGGMAVYSARVIDRVQRANEVQLAERRVNRALVRLREDVLSAAVWDDAYSAMGRNDQAWMQLNFGDYYADYLHHDVTLAFGGGDRPIFASRDSQPVDVATEADFDRVIAPIVNAVRREAARKGAATGLEGATTREAVVLVGREPYFVVASTVVREEGRSPLHAGADPVVVSAKRVAHFVPSLAEDLGLRAPKLISGPPLAGAPAVDLRDPQGRPIARLTWTQTRPGSERLMGTVPLLGLLCVGVILAVIAAGCRVYRLIDALAANEAALDQSLKAAEAANAAKSQFLANMSHELRTPLNGIIAISELLRGRQADRQAQEMADTIIASGRTLESVVNDILDVAKIDAGQIRFERAPFDLAVTLKDMAALHGAAASVKGVKVVLKLHPSVEGLYEGDRYRVSQVVSNLLSNAVKFTETGAVRISARRIKAGVRIAVSDSGVGFDRAIAKRLFQPFEQADVSVSRKYGGTGLGLSICKSLVEMMGGALAARAVVGKGAVFIARLPLERLGDVHVATDLAAATPPRAAPITGKSLRVLFADDHAVNRKVVTLILEPLGVDLLEVENGAEALEAARGAEFDLILMDLQMPVMDGLTAIREIRAFERSHAAPPTPIIALTANAMPDDVSRSLEAGADLHLAKPIRPVQHDARSNRSAAEGAAA</sequence>
<evidence type="ECO:0000256" key="10">
    <source>
        <dbReference type="ARBA" id="ARBA00022989"/>
    </source>
</evidence>
<protein>
    <recommendedName>
        <fullName evidence="3">histidine kinase</fullName>
        <ecNumber evidence="3">2.7.13.3</ecNumber>
    </recommendedName>
</protein>
<dbReference type="Pfam" id="PF00072">
    <property type="entry name" value="Response_reg"/>
    <property type="match status" value="1"/>
</dbReference>
<keyword evidence="11" id="KW-0902">Two-component regulatory system</keyword>
<dbReference type="FunFam" id="1.10.287.130:FF:000004">
    <property type="entry name" value="Ethylene receptor 1"/>
    <property type="match status" value="1"/>
</dbReference>
<feature type="domain" description="Response regulatory" evidence="17">
    <location>
        <begin position="574"/>
        <end position="693"/>
    </location>
</feature>
<evidence type="ECO:0000256" key="8">
    <source>
        <dbReference type="ARBA" id="ARBA00022777"/>
    </source>
</evidence>
<dbReference type="GO" id="GO:0005524">
    <property type="term" value="F:ATP binding"/>
    <property type="evidence" value="ECO:0007669"/>
    <property type="project" value="UniProtKB-KW"/>
</dbReference>
<dbReference type="Pfam" id="PF05228">
    <property type="entry name" value="CHASE4"/>
    <property type="match status" value="1"/>
</dbReference>
<evidence type="ECO:0000256" key="14">
    <source>
        <dbReference type="SAM" id="MobiDB-lite"/>
    </source>
</evidence>
<evidence type="ECO:0000256" key="11">
    <source>
        <dbReference type="ARBA" id="ARBA00023012"/>
    </source>
</evidence>
<evidence type="ECO:0000259" key="17">
    <source>
        <dbReference type="PROSITE" id="PS50110"/>
    </source>
</evidence>
<dbReference type="Proteomes" id="UP000215595">
    <property type="component" value="Unassembled WGS sequence"/>
</dbReference>
<gene>
    <name evidence="18" type="ORF">B7Z01_15625</name>
</gene>
<evidence type="ECO:0000256" key="12">
    <source>
        <dbReference type="ARBA" id="ARBA00023136"/>
    </source>
</evidence>
<comment type="catalytic activity">
    <reaction evidence="1">
        <text>ATP + protein L-histidine = ADP + protein N-phospho-L-histidine.</text>
        <dbReference type="EC" id="2.7.13.3"/>
    </reaction>
</comment>
<feature type="region of interest" description="Disordered" evidence="14">
    <location>
        <begin position="679"/>
        <end position="699"/>
    </location>
</feature>
<dbReference type="EC" id="2.7.13.3" evidence="3"/>
<dbReference type="PANTHER" id="PTHR45339">
    <property type="entry name" value="HYBRID SIGNAL TRANSDUCTION HISTIDINE KINASE J"/>
    <property type="match status" value="1"/>
</dbReference>
<dbReference type="FunFam" id="3.30.565.10:FF:000010">
    <property type="entry name" value="Sensor histidine kinase RcsC"/>
    <property type="match status" value="1"/>
</dbReference>
<keyword evidence="5" id="KW-0808">Transferase</keyword>
<dbReference type="InterPro" id="IPR011006">
    <property type="entry name" value="CheY-like_superfamily"/>
</dbReference>
<dbReference type="GO" id="GO:0000155">
    <property type="term" value="F:phosphorelay sensor kinase activity"/>
    <property type="evidence" value="ECO:0007669"/>
    <property type="project" value="InterPro"/>
</dbReference>
<evidence type="ECO:0000256" key="15">
    <source>
        <dbReference type="SAM" id="Phobius"/>
    </source>
</evidence>
<proteinExistence type="predicted"/>
<dbReference type="InterPro" id="IPR001789">
    <property type="entry name" value="Sig_transdc_resp-reg_receiver"/>
</dbReference>
<keyword evidence="10 15" id="KW-1133">Transmembrane helix</keyword>
<dbReference type="Pfam" id="PF02518">
    <property type="entry name" value="HATPase_c"/>
    <property type="match status" value="1"/>
</dbReference>
<dbReference type="InterPro" id="IPR005467">
    <property type="entry name" value="His_kinase_dom"/>
</dbReference>
<keyword evidence="12 15" id="KW-0472">Membrane</keyword>
<dbReference type="EMBL" id="NCEB01000066">
    <property type="protein sequence ID" value="OYX29497.1"/>
    <property type="molecule type" value="Genomic_DNA"/>
</dbReference>
<keyword evidence="9" id="KW-0067">ATP-binding</keyword>
<dbReference type="Gene3D" id="1.10.287.130">
    <property type="match status" value="1"/>
</dbReference>
<dbReference type="InterPro" id="IPR036097">
    <property type="entry name" value="HisK_dim/P_sf"/>
</dbReference>
<evidence type="ECO:0000256" key="5">
    <source>
        <dbReference type="ARBA" id="ARBA00022679"/>
    </source>
</evidence>
<dbReference type="SMART" id="SM00388">
    <property type="entry name" value="HisKA"/>
    <property type="match status" value="1"/>
</dbReference>
<feature type="domain" description="Histidine kinase" evidence="16">
    <location>
        <begin position="331"/>
        <end position="547"/>
    </location>
</feature>
<feature type="transmembrane region" description="Helical" evidence="15">
    <location>
        <begin position="272"/>
        <end position="293"/>
    </location>
</feature>
<comment type="caution">
    <text evidence="18">The sequence shown here is derived from an EMBL/GenBank/DDBJ whole genome shotgun (WGS) entry which is preliminary data.</text>
</comment>
<dbReference type="Gene3D" id="3.30.565.10">
    <property type="entry name" value="Histidine kinase-like ATPase, C-terminal domain"/>
    <property type="match status" value="1"/>
</dbReference>
<evidence type="ECO:0000256" key="1">
    <source>
        <dbReference type="ARBA" id="ARBA00000085"/>
    </source>
</evidence>
<evidence type="ECO:0000256" key="2">
    <source>
        <dbReference type="ARBA" id="ARBA00004370"/>
    </source>
</evidence>
<dbReference type="SMART" id="SM00387">
    <property type="entry name" value="HATPase_c"/>
    <property type="match status" value="1"/>
</dbReference>
<evidence type="ECO:0000256" key="3">
    <source>
        <dbReference type="ARBA" id="ARBA00012438"/>
    </source>
</evidence>
<evidence type="ECO:0000313" key="18">
    <source>
        <dbReference type="EMBL" id="OYX29497.1"/>
    </source>
</evidence>
<dbReference type="PROSITE" id="PS50110">
    <property type="entry name" value="RESPONSE_REGULATORY"/>
    <property type="match status" value="1"/>
</dbReference>
<reference evidence="18 19" key="1">
    <citation type="submission" date="2017-03" db="EMBL/GenBank/DDBJ databases">
        <title>Lifting the veil on microbial sulfur biogeochemistry in mining wastewaters.</title>
        <authorList>
            <person name="Kantor R.S."/>
            <person name="Colenbrander Nelson T."/>
            <person name="Marshall S."/>
            <person name="Bennett D."/>
            <person name="Apte S."/>
            <person name="Camacho D."/>
            <person name="Thomas B.C."/>
            <person name="Warren L.A."/>
            <person name="Banfield J.F."/>
        </authorList>
    </citation>
    <scope>NUCLEOTIDE SEQUENCE [LARGE SCALE GENOMIC DNA]</scope>
    <source>
        <strain evidence="18">32-69-9</strain>
    </source>
</reference>
<dbReference type="PROSITE" id="PS50109">
    <property type="entry name" value="HIS_KIN"/>
    <property type="match status" value="1"/>
</dbReference>
<dbReference type="Pfam" id="PF00512">
    <property type="entry name" value="HisKA"/>
    <property type="match status" value="1"/>
</dbReference>
<evidence type="ECO:0000256" key="13">
    <source>
        <dbReference type="PROSITE-ProRule" id="PRU00169"/>
    </source>
</evidence>
<dbReference type="SMART" id="SM00448">
    <property type="entry name" value="REC"/>
    <property type="match status" value="1"/>
</dbReference>